<dbReference type="Pfam" id="PF08660">
    <property type="entry name" value="Alg14"/>
    <property type="match status" value="1"/>
</dbReference>
<dbReference type="AlphaFoldDB" id="A0A0R0CW27"/>
<name>A0A0R0CW27_9GAMM</name>
<proteinExistence type="predicted"/>
<dbReference type="InterPro" id="IPR013969">
    <property type="entry name" value="Oligosacch_biosynth_Alg14"/>
</dbReference>
<sequence length="148" mass="16341">MKIVAIASGGGHWEQLMLMRPAFASADVLYLTTLDGLPQRAGVAQYGLLHECNRNQLKRIGSNVWRLARTFLEFKPDVVVSTGALPGLIALALAKYVFGARTIWIDSIANGEQLSMSGSYAKRFADLTLTQWEEVAEKERVEFRGAVL</sequence>
<dbReference type="GO" id="GO:0006488">
    <property type="term" value="P:dolichol-linked oligosaccharide biosynthetic process"/>
    <property type="evidence" value="ECO:0007669"/>
    <property type="project" value="InterPro"/>
</dbReference>
<evidence type="ECO:0000313" key="1">
    <source>
        <dbReference type="EMBL" id="KRG73541.1"/>
    </source>
</evidence>
<organism evidence="1 2">
    <name type="scientific">Stenotrophomonas chelatiphaga</name>
    <dbReference type="NCBI Taxonomy" id="517011"/>
    <lineage>
        <taxon>Bacteria</taxon>
        <taxon>Pseudomonadati</taxon>
        <taxon>Pseudomonadota</taxon>
        <taxon>Gammaproteobacteria</taxon>
        <taxon>Lysobacterales</taxon>
        <taxon>Lysobacteraceae</taxon>
        <taxon>Stenotrophomonas</taxon>
    </lineage>
</organism>
<evidence type="ECO:0000313" key="2">
    <source>
        <dbReference type="Proteomes" id="UP000051386"/>
    </source>
</evidence>
<dbReference type="Gene3D" id="3.40.50.2000">
    <property type="entry name" value="Glycogen Phosphorylase B"/>
    <property type="match status" value="1"/>
</dbReference>
<evidence type="ECO:0008006" key="3">
    <source>
        <dbReference type="Google" id="ProtNLM"/>
    </source>
</evidence>
<dbReference type="PATRIC" id="fig|517011.3.peg.1755"/>
<dbReference type="EMBL" id="LDJK01000043">
    <property type="protein sequence ID" value="KRG73541.1"/>
    <property type="molecule type" value="Genomic_DNA"/>
</dbReference>
<accession>A0A0R0CW27</accession>
<dbReference type="Proteomes" id="UP000051386">
    <property type="component" value="Unassembled WGS sequence"/>
</dbReference>
<comment type="caution">
    <text evidence="1">The sequence shown here is derived from an EMBL/GenBank/DDBJ whole genome shotgun (WGS) entry which is preliminary data.</text>
</comment>
<reference evidence="1 2" key="1">
    <citation type="submission" date="2015-05" db="EMBL/GenBank/DDBJ databases">
        <title>Genome sequencing and analysis of members of genus Stenotrophomonas.</title>
        <authorList>
            <person name="Patil P.P."/>
            <person name="Midha S."/>
            <person name="Patil P.B."/>
        </authorList>
    </citation>
    <scope>NUCLEOTIDE SEQUENCE [LARGE SCALE GENOMIC DNA]</scope>
    <source>
        <strain evidence="1 2">DSM 21508</strain>
    </source>
</reference>
<dbReference type="RefSeq" id="WP_057508521.1">
    <property type="nucleotide sequence ID" value="NZ_LDJK01000043.1"/>
</dbReference>
<gene>
    <name evidence="1" type="ORF">ABB28_10225</name>
</gene>
<protein>
    <recommendedName>
        <fullName evidence="3">Glucuronosyltransferase</fullName>
    </recommendedName>
</protein>
<dbReference type="SUPFAM" id="SSF53756">
    <property type="entry name" value="UDP-Glycosyltransferase/glycogen phosphorylase"/>
    <property type="match status" value="1"/>
</dbReference>
<keyword evidence="2" id="KW-1185">Reference proteome</keyword>